<evidence type="ECO:0000313" key="7">
    <source>
        <dbReference type="EMBL" id="NWF45893.1"/>
    </source>
</evidence>
<gene>
    <name evidence="7" type="ORF">F3K02_11620</name>
</gene>
<feature type="signal peptide" evidence="5">
    <location>
        <begin position="1"/>
        <end position="21"/>
    </location>
</feature>
<feature type="domain" description="NarX-like N-terminal" evidence="6">
    <location>
        <begin position="143"/>
        <end position="227"/>
    </location>
</feature>
<sequence>MQRRHLMILAAAAAATPGVQAQVVDLNDAINKAGRQRMLSQRMGKAWLALVHKTQSANAQVVLDKSMVLFDRQLVELKAYAPSNDIRDTYIQLEGAWSDYKTALVGAAPGKPGAAAVLQADARVLALAHQGTLQYEAASGRPVGKLVNVAGRQRMLSQRMAKFYFAATLPVEAQTATTEIGKARTEFLSAMDLLRNAPEATSRIRDELALADGQWFFLDQALQRMQTSGAAAKPLSDVFVTSENLLSVMDRVTGLYAAIKT</sequence>
<keyword evidence="8" id="KW-1185">Reference proteome</keyword>
<comment type="subcellular location">
    <subcellularLocation>
        <location evidence="1">Membrane</location>
        <topology evidence="1">Multi-pass membrane protein</topology>
    </subcellularLocation>
</comment>
<evidence type="ECO:0000259" key="6">
    <source>
        <dbReference type="Pfam" id="PF13675"/>
    </source>
</evidence>
<dbReference type="Pfam" id="PF13675">
    <property type="entry name" value="PilJ"/>
    <property type="match status" value="2"/>
</dbReference>
<dbReference type="AlphaFoldDB" id="A0A7Y8GWZ9"/>
<evidence type="ECO:0000256" key="2">
    <source>
        <dbReference type="ARBA" id="ARBA00022692"/>
    </source>
</evidence>
<evidence type="ECO:0000256" key="5">
    <source>
        <dbReference type="SAM" id="SignalP"/>
    </source>
</evidence>
<comment type="caution">
    <text evidence="7">The sequence shown here is derived from an EMBL/GenBank/DDBJ whole genome shotgun (WGS) entry which is preliminary data.</text>
</comment>
<protein>
    <recommendedName>
        <fullName evidence="6">NarX-like N-terminal domain-containing protein</fullName>
    </recommendedName>
</protein>
<proteinExistence type="predicted"/>
<evidence type="ECO:0000256" key="4">
    <source>
        <dbReference type="ARBA" id="ARBA00023136"/>
    </source>
</evidence>
<feature type="domain" description="NarX-like N-terminal" evidence="6">
    <location>
        <begin position="27"/>
        <end position="113"/>
    </location>
</feature>
<organism evidence="7 8">
    <name type="scientific">Hydrogenophaga aromaticivorans</name>
    <dbReference type="NCBI Taxonomy" id="2610898"/>
    <lineage>
        <taxon>Bacteria</taxon>
        <taxon>Pseudomonadati</taxon>
        <taxon>Pseudomonadota</taxon>
        <taxon>Betaproteobacteria</taxon>
        <taxon>Burkholderiales</taxon>
        <taxon>Comamonadaceae</taxon>
        <taxon>Hydrogenophaga</taxon>
    </lineage>
</organism>
<keyword evidence="5" id="KW-0732">Signal</keyword>
<dbReference type="GO" id="GO:0016020">
    <property type="term" value="C:membrane"/>
    <property type="evidence" value="ECO:0007669"/>
    <property type="project" value="UniProtKB-SubCell"/>
</dbReference>
<dbReference type="Proteomes" id="UP000545507">
    <property type="component" value="Unassembled WGS sequence"/>
</dbReference>
<name>A0A7Y8GWZ9_9BURK</name>
<keyword evidence="2" id="KW-0812">Transmembrane</keyword>
<keyword evidence="3" id="KW-1133">Transmembrane helix</keyword>
<evidence type="ECO:0000256" key="1">
    <source>
        <dbReference type="ARBA" id="ARBA00004141"/>
    </source>
</evidence>
<dbReference type="RefSeq" id="WP_177135772.1">
    <property type="nucleotide sequence ID" value="NZ_VYGV01000007.1"/>
</dbReference>
<keyword evidence="4" id="KW-0472">Membrane</keyword>
<dbReference type="InterPro" id="IPR029095">
    <property type="entry name" value="NarX-like_N"/>
</dbReference>
<feature type="chain" id="PRO_5031064700" description="NarX-like N-terminal domain-containing protein" evidence="5">
    <location>
        <begin position="22"/>
        <end position="261"/>
    </location>
</feature>
<accession>A0A7Y8GWZ9</accession>
<dbReference type="EMBL" id="VYGV01000007">
    <property type="protein sequence ID" value="NWF45893.1"/>
    <property type="molecule type" value="Genomic_DNA"/>
</dbReference>
<evidence type="ECO:0000313" key="8">
    <source>
        <dbReference type="Proteomes" id="UP000545507"/>
    </source>
</evidence>
<evidence type="ECO:0000256" key="3">
    <source>
        <dbReference type="ARBA" id="ARBA00022989"/>
    </source>
</evidence>
<reference evidence="7 8" key="1">
    <citation type="submission" date="2019-09" db="EMBL/GenBank/DDBJ databases">
        <title>Hydrogenophaga aromatica sp. nov., isolated from a para-xylene-degrading enrichment culture.</title>
        <authorList>
            <person name="Tancsics A."/>
            <person name="Banerjee S."/>
        </authorList>
    </citation>
    <scope>NUCLEOTIDE SEQUENCE [LARGE SCALE GENOMIC DNA]</scope>
    <source>
        <strain evidence="7 8">D2P1</strain>
    </source>
</reference>